<dbReference type="GO" id="GO:0016987">
    <property type="term" value="F:sigma factor activity"/>
    <property type="evidence" value="ECO:0007669"/>
    <property type="project" value="InterPro"/>
</dbReference>
<dbReference type="InterPro" id="IPR007627">
    <property type="entry name" value="RNA_pol_sigma70_r2"/>
</dbReference>
<reference evidence="4 5" key="1">
    <citation type="submission" date="2016-10" db="EMBL/GenBank/DDBJ databases">
        <authorList>
            <person name="de Groot N.N."/>
        </authorList>
    </citation>
    <scope>NUCLEOTIDE SEQUENCE [LARGE SCALE GENOMIC DNA]</scope>
    <source>
        <strain evidence="4 5">DSM 26130</strain>
    </source>
</reference>
<dbReference type="InterPro" id="IPR013249">
    <property type="entry name" value="RNA_pol_sigma70_r4_t2"/>
</dbReference>
<evidence type="ECO:0000313" key="4">
    <source>
        <dbReference type="EMBL" id="SFD42996.1"/>
    </source>
</evidence>
<evidence type="ECO:0000256" key="1">
    <source>
        <dbReference type="ARBA" id="ARBA00011344"/>
    </source>
</evidence>
<dbReference type="Gene3D" id="1.10.1740.10">
    <property type="match status" value="1"/>
</dbReference>
<keyword evidence="5" id="KW-1185">Reference proteome</keyword>
<proteinExistence type="predicted"/>
<dbReference type="SUPFAM" id="SSF88659">
    <property type="entry name" value="Sigma3 and sigma4 domains of RNA polymerase sigma factors"/>
    <property type="match status" value="1"/>
</dbReference>
<dbReference type="InterPro" id="IPR013325">
    <property type="entry name" value="RNA_pol_sigma_r2"/>
</dbReference>
<dbReference type="Pfam" id="PF04542">
    <property type="entry name" value="Sigma70_r2"/>
    <property type="match status" value="1"/>
</dbReference>
<dbReference type="SUPFAM" id="SSF88946">
    <property type="entry name" value="Sigma2 domain of RNA polymerase sigma factors"/>
    <property type="match status" value="1"/>
</dbReference>
<protein>
    <submittedName>
        <fullName evidence="4">RNA polymerase sigma-70 factor, ECF subfamily</fullName>
    </submittedName>
</protein>
<dbReference type="EMBL" id="FOLQ01000005">
    <property type="protein sequence ID" value="SFD42996.1"/>
    <property type="molecule type" value="Genomic_DNA"/>
</dbReference>
<dbReference type="Gene3D" id="1.10.10.10">
    <property type="entry name" value="Winged helix-like DNA-binding domain superfamily/Winged helix DNA-binding domain"/>
    <property type="match status" value="1"/>
</dbReference>
<organism evidence="4 5">
    <name type="scientific">Spirosoma endophyticum</name>
    <dbReference type="NCBI Taxonomy" id="662367"/>
    <lineage>
        <taxon>Bacteria</taxon>
        <taxon>Pseudomonadati</taxon>
        <taxon>Bacteroidota</taxon>
        <taxon>Cytophagia</taxon>
        <taxon>Cytophagales</taxon>
        <taxon>Cytophagaceae</taxon>
        <taxon>Spirosoma</taxon>
    </lineage>
</organism>
<dbReference type="InterPro" id="IPR013324">
    <property type="entry name" value="RNA_pol_sigma_r3/r4-like"/>
</dbReference>
<dbReference type="InterPro" id="IPR014284">
    <property type="entry name" value="RNA_pol_sigma-70_dom"/>
</dbReference>
<gene>
    <name evidence="4" type="ORF">SAMN05216167_10515</name>
</gene>
<dbReference type="GO" id="GO:0003677">
    <property type="term" value="F:DNA binding"/>
    <property type="evidence" value="ECO:0007669"/>
    <property type="project" value="InterPro"/>
</dbReference>
<dbReference type="STRING" id="662367.SAMN05216167_10515"/>
<evidence type="ECO:0000259" key="3">
    <source>
        <dbReference type="Pfam" id="PF08281"/>
    </source>
</evidence>
<dbReference type="GO" id="GO:0006352">
    <property type="term" value="P:DNA-templated transcription initiation"/>
    <property type="evidence" value="ECO:0007669"/>
    <property type="project" value="InterPro"/>
</dbReference>
<comment type="subunit">
    <text evidence="1">Interacts transiently with the RNA polymerase catalytic core formed by RpoA, RpoB, RpoC and RpoZ (2 alpha, 1 beta, 1 beta' and 1 omega subunit) to form the RNA polymerase holoenzyme that can initiate transcription.</text>
</comment>
<name>A0A1I1S963_9BACT</name>
<feature type="domain" description="RNA polymerase sigma-70 region 2" evidence="2">
    <location>
        <begin position="9"/>
        <end position="67"/>
    </location>
</feature>
<dbReference type="Proteomes" id="UP000198598">
    <property type="component" value="Unassembled WGS sequence"/>
</dbReference>
<evidence type="ECO:0000313" key="5">
    <source>
        <dbReference type="Proteomes" id="UP000198598"/>
    </source>
</evidence>
<dbReference type="NCBIfam" id="TIGR02937">
    <property type="entry name" value="sigma70-ECF"/>
    <property type="match status" value="1"/>
</dbReference>
<sequence length="284" mass="32438">MVITTQILQLRPYLFRIAYDMLGRIEEAEDIVQDVYEKWMSVDSVKDARAYLGRMTINKSINRLQELKKQQESYPGPWLPEPYITLDAEQPPTLEYGLLFLLERLNPMERAVFILRESFSEDYRSIAQLTGFSADNCRQLLHRARTKLTCDKPQLVEPATQLALTQAFLVALQQQDRDSLNELLRSDIDLFSDGGGKRAAGLKPLFGLQKVLRFLLGVMQLAENQGEGYVHRPAFVNGQPGSLIFHRNTGELDSMTYIGCNATQITRLLYMRNPDKLHIRAGLS</sequence>
<dbReference type="Pfam" id="PF08281">
    <property type="entry name" value="Sigma70_r4_2"/>
    <property type="match status" value="1"/>
</dbReference>
<dbReference type="AlphaFoldDB" id="A0A1I1S963"/>
<evidence type="ECO:0000259" key="2">
    <source>
        <dbReference type="Pfam" id="PF04542"/>
    </source>
</evidence>
<dbReference type="InterPro" id="IPR052704">
    <property type="entry name" value="ECF_Sigma-70_Domain"/>
</dbReference>
<dbReference type="InterPro" id="IPR036388">
    <property type="entry name" value="WH-like_DNA-bd_sf"/>
</dbReference>
<accession>A0A1I1S963</accession>
<dbReference type="InterPro" id="IPR032710">
    <property type="entry name" value="NTF2-like_dom_sf"/>
</dbReference>
<dbReference type="SUPFAM" id="SSF54427">
    <property type="entry name" value="NTF2-like"/>
    <property type="match status" value="1"/>
</dbReference>
<dbReference type="OrthoDB" id="3211555at2"/>
<dbReference type="PANTHER" id="PTHR30173:SF36">
    <property type="entry name" value="ECF RNA POLYMERASE SIGMA FACTOR SIGJ"/>
    <property type="match status" value="1"/>
</dbReference>
<dbReference type="PANTHER" id="PTHR30173">
    <property type="entry name" value="SIGMA 19 FACTOR"/>
    <property type="match status" value="1"/>
</dbReference>
<feature type="domain" description="RNA polymerase sigma factor 70 region 4 type 2" evidence="3">
    <location>
        <begin position="99"/>
        <end position="148"/>
    </location>
</feature>
<dbReference type="RefSeq" id="WP_093827313.1">
    <property type="nucleotide sequence ID" value="NZ_FOLQ01000005.1"/>
</dbReference>